<feature type="domain" description="ABC transporter" evidence="1">
    <location>
        <begin position="3"/>
        <end position="122"/>
    </location>
</feature>
<name>O87504_ECOLX</name>
<dbReference type="SUPFAM" id="SSF52540">
    <property type="entry name" value="P-loop containing nucleoside triphosphate hydrolases"/>
    <property type="match status" value="1"/>
</dbReference>
<dbReference type="InterPro" id="IPR003439">
    <property type="entry name" value="ABC_transporter-like_ATP-bd"/>
</dbReference>
<keyword evidence="2" id="KW-0067">ATP-binding</keyword>
<organism evidence="2">
    <name type="scientific">Escherichia coli</name>
    <dbReference type="NCBI Taxonomy" id="562"/>
    <lineage>
        <taxon>Bacteria</taxon>
        <taxon>Pseudomonadati</taxon>
        <taxon>Pseudomonadota</taxon>
        <taxon>Gammaproteobacteria</taxon>
        <taxon>Enterobacterales</taxon>
        <taxon>Enterobacteriaceae</taxon>
        <taxon>Escherichia</taxon>
    </lineage>
</organism>
<gene>
    <name evidence="2" type="primary">fepC</name>
</gene>
<dbReference type="InterPro" id="IPR027417">
    <property type="entry name" value="P-loop_NTPase"/>
</dbReference>
<dbReference type="GO" id="GO:0016887">
    <property type="term" value="F:ATP hydrolysis activity"/>
    <property type="evidence" value="ECO:0007669"/>
    <property type="project" value="InterPro"/>
</dbReference>
<dbReference type="EMBL" id="AF081283">
    <property type="protein sequence ID" value="AAC61712.1"/>
    <property type="molecule type" value="Genomic_DNA"/>
</dbReference>
<reference evidence="2" key="2">
    <citation type="journal article" date="1998" name="Infect. Immun.">
        <title>Genomic analysis of a pathogenicity island in uropathogenic Escherichia coli CFT073: distribution of homologous sequences among isolates from patients with pyelonephritis, cystitis, and catheter-associated bacteriuria and from fecal samples.</title>
        <authorList>
            <person name="Guyer D.M."/>
            <person name="Kao J.S."/>
            <person name="Mobley H.L.T."/>
        </authorList>
    </citation>
    <scope>NUCLEOTIDE SEQUENCE</scope>
    <source>
        <strain evidence="2">CFT073</strain>
    </source>
</reference>
<dbReference type="Pfam" id="PF00005">
    <property type="entry name" value="ABC_tran"/>
    <property type="match status" value="1"/>
</dbReference>
<keyword evidence="2" id="KW-0547">Nucleotide-binding</keyword>
<accession>O87504</accession>
<dbReference type="PANTHER" id="PTHR42794">
    <property type="entry name" value="HEMIN IMPORT ATP-BINDING PROTEIN HMUV"/>
    <property type="match status" value="1"/>
</dbReference>
<sequence>MRSIFGGIPLFKGEILMDSLPVQKINHCQRAQGIAWVPQAHDGIFGFSVLDMVLMGLAPTIGGFSVSGKQGSLEATEQMGKVGILHLAKRRWDKLSGGGSQLALIARAIVQQPRLLLMDEPASSLDFGYQIPILETLAQLKNNGMTMLSRLIIRSMQTPLPTALSR</sequence>
<dbReference type="GO" id="GO:0005524">
    <property type="term" value="F:ATP binding"/>
    <property type="evidence" value="ECO:0007669"/>
    <property type="project" value="UniProtKB-KW"/>
</dbReference>
<protein>
    <submittedName>
        <fullName evidence="2">Ferric enterobactin transport ATP-binding protein</fullName>
    </submittedName>
</protein>
<proteinExistence type="predicted"/>
<dbReference type="AlphaFoldDB" id="O87504"/>
<dbReference type="PANTHER" id="PTHR42794:SF2">
    <property type="entry name" value="ABC TRANSPORTER ATP-BINDING PROTEIN"/>
    <property type="match status" value="1"/>
</dbReference>
<evidence type="ECO:0000259" key="1">
    <source>
        <dbReference type="Pfam" id="PF00005"/>
    </source>
</evidence>
<evidence type="ECO:0000313" key="2">
    <source>
        <dbReference type="EMBL" id="AAC61712.1"/>
    </source>
</evidence>
<reference evidence="2" key="1">
    <citation type="journal article" date="1997" name="Infect. Immun.">
        <title>Pathogenicity island sequences of pyelonephritogenic Escherichia coli CFT073 are associated with virulent uropathogenic strains.</title>
        <authorList>
            <person name="Kao J.S."/>
            <person name="Stucker D.M."/>
            <person name="Warren J.W."/>
            <person name="Mobley H.L."/>
        </authorList>
    </citation>
    <scope>NUCLEOTIDE SEQUENCE</scope>
    <source>
        <strain evidence="2">CFT073</strain>
    </source>
</reference>
<dbReference type="Gene3D" id="3.40.50.300">
    <property type="entry name" value="P-loop containing nucleotide triphosphate hydrolases"/>
    <property type="match status" value="1"/>
</dbReference>